<organism evidence="3 4">
    <name type="scientific">Brassica napus</name>
    <name type="common">Rape</name>
    <dbReference type="NCBI Taxonomy" id="3708"/>
    <lineage>
        <taxon>Eukaryota</taxon>
        <taxon>Viridiplantae</taxon>
        <taxon>Streptophyta</taxon>
        <taxon>Embryophyta</taxon>
        <taxon>Tracheophyta</taxon>
        <taxon>Spermatophyta</taxon>
        <taxon>Magnoliopsida</taxon>
        <taxon>eudicotyledons</taxon>
        <taxon>Gunneridae</taxon>
        <taxon>Pentapetalae</taxon>
        <taxon>rosids</taxon>
        <taxon>malvids</taxon>
        <taxon>Brassicales</taxon>
        <taxon>Brassicaceae</taxon>
        <taxon>Brassiceae</taxon>
        <taxon>Brassica</taxon>
    </lineage>
</organism>
<feature type="transmembrane region" description="Helical" evidence="1">
    <location>
        <begin position="26"/>
        <end position="48"/>
    </location>
</feature>
<proteinExistence type="predicted"/>
<evidence type="ECO:0000256" key="1">
    <source>
        <dbReference type="SAM" id="Phobius"/>
    </source>
</evidence>
<reference evidence="3 4" key="1">
    <citation type="journal article" date="2014" name="Science">
        <title>Plant genetics. Early allopolyploid evolution in the post-Neolithic Brassica napus oilseed genome.</title>
        <authorList>
            <person name="Chalhoub B."/>
            <person name="Denoeud F."/>
            <person name="Liu S."/>
            <person name="Parkin I.A."/>
            <person name="Tang H."/>
            <person name="Wang X."/>
            <person name="Chiquet J."/>
            <person name="Belcram H."/>
            <person name="Tong C."/>
            <person name="Samans B."/>
            <person name="Correa M."/>
            <person name="Da Silva C."/>
            <person name="Just J."/>
            <person name="Falentin C."/>
            <person name="Koh C.S."/>
            <person name="Le Clainche I."/>
            <person name="Bernard M."/>
            <person name="Bento P."/>
            <person name="Noel B."/>
            <person name="Labadie K."/>
            <person name="Alberti A."/>
            <person name="Charles M."/>
            <person name="Arnaud D."/>
            <person name="Guo H."/>
            <person name="Daviaud C."/>
            <person name="Alamery S."/>
            <person name="Jabbari K."/>
            <person name="Zhao M."/>
            <person name="Edger P.P."/>
            <person name="Chelaifa H."/>
            <person name="Tack D."/>
            <person name="Lassalle G."/>
            <person name="Mestiri I."/>
            <person name="Schnel N."/>
            <person name="Le Paslier M.C."/>
            <person name="Fan G."/>
            <person name="Renault V."/>
            <person name="Bayer P.E."/>
            <person name="Golicz A.A."/>
            <person name="Manoli S."/>
            <person name="Lee T.H."/>
            <person name="Thi V.H."/>
            <person name="Chalabi S."/>
            <person name="Hu Q."/>
            <person name="Fan C."/>
            <person name="Tollenaere R."/>
            <person name="Lu Y."/>
            <person name="Battail C."/>
            <person name="Shen J."/>
            <person name="Sidebottom C.H."/>
            <person name="Wang X."/>
            <person name="Canaguier A."/>
            <person name="Chauveau A."/>
            <person name="Berard A."/>
            <person name="Deniot G."/>
            <person name="Guan M."/>
            <person name="Liu Z."/>
            <person name="Sun F."/>
            <person name="Lim Y.P."/>
            <person name="Lyons E."/>
            <person name="Town C.D."/>
            <person name="Bancroft I."/>
            <person name="Wang X."/>
            <person name="Meng J."/>
            <person name="Ma J."/>
            <person name="Pires J.C."/>
            <person name="King G.J."/>
            <person name="Brunel D."/>
            <person name="Delourme R."/>
            <person name="Renard M."/>
            <person name="Aury J.M."/>
            <person name="Adams K.L."/>
            <person name="Batley J."/>
            <person name="Snowdon R.J."/>
            <person name="Tost J."/>
            <person name="Edwards D."/>
            <person name="Zhou Y."/>
            <person name="Hua W."/>
            <person name="Sharpe A.G."/>
            <person name="Paterson A.H."/>
            <person name="Guan C."/>
            <person name="Wincker P."/>
        </authorList>
    </citation>
    <scope>NUCLEOTIDE SEQUENCE [LARGE SCALE GENOMIC DNA]</scope>
    <source>
        <strain evidence="4">cv. Darmor-bzh</strain>
    </source>
</reference>
<reference evidence="3" key="2">
    <citation type="submission" date="2014-06" db="EMBL/GenBank/DDBJ databases">
        <authorList>
            <person name="Genoscope - CEA"/>
        </authorList>
    </citation>
    <scope>NUCLEOTIDE SEQUENCE</scope>
</reference>
<reference evidence="2" key="3">
    <citation type="submission" date="2021-01" db="EMBL/GenBank/DDBJ databases">
        <authorList>
            <consortium name="Genoscope - CEA"/>
            <person name="William W."/>
        </authorList>
    </citation>
    <scope>NUCLEOTIDE SEQUENCE</scope>
</reference>
<accession>A0A078FQC0</accession>
<evidence type="ECO:0000313" key="4">
    <source>
        <dbReference type="Proteomes" id="UP000028999"/>
    </source>
</evidence>
<protein>
    <submittedName>
        <fullName evidence="2">(rape) hypothetical protein</fullName>
    </submittedName>
    <submittedName>
        <fullName evidence="3">BnaCnng04450D protein</fullName>
    </submittedName>
</protein>
<gene>
    <name evidence="3" type="primary">BnaCnng04450D</name>
    <name evidence="2" type="ORF">DARMORV10_C04P27540.1</name>
    <name evidence="3" type="ORF">GSBRNA2T00085140001</name>
</gene>
<keyword evidence="1" id="KW-0812">Transmembrane</keyword>
<dbReference type="Proteomes" id="UP001295469">
    <property type="component" value="Chromosome C04"/>
</dbReference>
<dbReference type="Proteomes" id="UP000028999">
    <property type="component" value="Unassembled WGS sequence"/>
</dbReference>
<dbReference type="Gramene" id="CDY15042">
    <property type="protein sequence ID" value="CDY15042"/>
    <property type="gene ID" value="GSBRNA2T00085140001"/>
</dbReference>
<keyword evidence="1" id="KW-0472">Membrane</keyword>
<dbReference type="EMBL" id="HG994368">
    <property type="protein sequence ID" value="CAF1838312.1"/>
    <property type="molecule type" value="Genomic_DNA"/>
</dbReference>
<keyword evidence="1" id="KW-1133">Transmembrane helix</keyword>
<sequence>MSRFSPGMECNADHHQSLLSIRFNCYISYLYTAGTICLIILDLASYAAKV</sequence>
<dbReference type="PaxDb" id="3708-A0A078FQC0"/>
<dbReference type="EMBL" id="LK032050">
    <property type="protein sequence ID" value="CDY15042.1"/>
    <property type="molecule type" value="Genomic_DNA"/>
</dbReference>
<evidence type="ECO:0000313" key="3">
    <source>
        <dbReference type="EMBL" id="CDY15042.1"/>
    </source>
</evidence>
<name>A0A078FQC0_BRANA</name>
<dbReference type="AlphaFoldDB" id="A0A078FQC0"/>
<evidence type="ECO:0000313" key="2">
    <source>
        <dbReference type="EMBL" id="CAF1838312.1"/>
    </source>
</evidence>
<keyword evidence="4" id="KW-1185">Reference proteome</keyword>